<evidence type="ECO:0000256" key="1">
    <source>
        <dbReference type="SAM" id="Phobius"/>
    </source>
</evidence>
<feature type="transmembrane region" description="Helical" evidence="1">
    <location>
        <begin position="347"/>
        <end position="364"/>
    </location>
</feature>
<dbReference type="GeneID" id="8857538"/>
<keyword evidence="5" id="KW-1185">Reference proteome</keyword>
<dbReference type="PROSITE" id="PS50132">
    <property type="entry name" value="RGS"/>
    <property type="match status" value="1"/>
</dbReference>
<keyword evidence="1" id="KW-1133">Transmembrane helix</keyword>
<dbReference type="VEuPathDB" id="AmoebaDB:NAEGRDRAFT_74614"/>
<dbReference type="Pfam" id="PF00615">
    <property type="entry name" value="RGS"/>
    <property type="match status" value="1"/>
</dbReference>
<dbReference type="Gene3D" id="1.10.167.10">
    <property type="entry name" value="Regulator of G-protein Signalling 4, domain 2"/>
    <property type="match status" value="1"/>
</dbReference>
<proteinExistence type="predicted"/>
<organism evidence="5">
    <name type="scientific">Naegleria gruberi</name>
    <name type="common">Amoeba</name>
    <dbReference type="NCBI Taxonomy" id="5762"/>
    <lineage>
        <taxon>Eukaryota</taxon>
        <taxon>Discoba</taxon>
        <taxon>Heterolobosea</taxon>
        <taxon>Tetramitia</taxon>
        <taxon>Eutetramitia</taxon>
        <taxon>Vahlkampfiidae</taxon>
        <taxon>Naegleria</taxon>
    </lineage>
</organism>
<feature type="domain" description="RGS" evidence="3">
    <location>
        <begin position="583"/>
        <end position="695"/>
    </location>
</feature>
<dbReference type="Proteomes" id="UP000006671">
    <property type="component" value="Unassembled WGS sequence"/>
</dbReference>
<gene>
    <name evidence="4" type="ORF">NAEGRDRAFT_74614</name>
</gene>
<keyword evidence="1" id="KW-0812">Transmembrane</keyword>
<reference evidence="4 5" key="1">
    <citation type="journal article" date="2010" name="Cell">
        <title>The genome of Naegleria gruberi illuminates early eukaryotic versatility.</title>
        <authorList>
            <person name="Fritz-Laylin L.K."/>
            <person name="Prochnik S.E."/>
            <person name="Ginger M.L."/>
            <person name="Dacks J.B."/>
            <person name="Carpenter M.L."/>
            <person name="Field M.C."/>
            <person name="Kuo A."/>
            <person name="Paredez A."/>
            <person name="Chapman J."/>
            <person name="Pham J."/>
            <person name="Shu S."/>
            <person name="Neupane R."/>
            <person name="Cipriano M."/>
            <person name="Mancuso J."/>
            <person name="Tu H."/>
            <person name="Salamov A."/>
            <person name="Lindquist E."/>
            <person name="Shapiro H."/>
            <person name="Lucas S."/>
            <person name="Grigoriev I.V."/>
            <person name="Cande W.Z."/>
            <person name="Fulton C."/>
            <person name="Rokhsar D.S."/>
            <person name="Dawson S.C."/>
        </authorList>
    </citation>
    <scope>NUCLEOTIDE SEQUENCE [LARGE SCALE GENOMIC DNA]</scope>
    <source>
        <strain evidence="4 5">NEG-M</strain>
    </source>
</reference>
<feature type="transmembrane region" description="Helical" evidence="1">
    <location>
        <begin position="316"/>
        <end position="335"/>
    </location>
</feature>
<evidence type="ECO:0000259" key="3">
    <source>
        <dbReference type="PROSITE" id="PS50132"/>
    </source>
</evidence>
<evidence type="ECO:0000313" key="5">
    <source>
        <dbReference type="Proteomes" id="UP000006671"/>
    </source>
</evidence>
<dbReference type="InParanoid" id="D2VZT8"/>
<feature type="transmembrane region" description="Helical" evidence="1">
    <location>
        <begin position="461"/>
        <end position="484"/>
    </location>
</feature>
<keyword evidence="1" id="KW-0472">Membrane</keyword>
<feature type="transmembrane region" description="Helical" evidence="1">
    <location>
        <begin position="504"/>
        <end position="528"/>
    </location>
</feature>
<dbReference type="RefSeq" id="XP_002670330.1">
    <property type="nucleotide sequence ID" value="XM_002670284.1"/>
</dbReference>
<feature type="signal peptide" evidence="2">
    <location>
        <begin position="1"/>
        <end position="20"/>
    </location>
</feature>
<feature type="chain" id="PRO_5003038488" evidence="2">
    <location>
        <begin position="21"/>
        <end position="728"/>
    </location>
</feature>
<dbReference type="SUPFAM" id="SSF48097">
    <property type="entry name" value="Regulator of G-protein signaling, RGS"/>
    <property type="match status" value="1"/>
</dbReference>
<dbReference type="AlphaFoldDB" id="D2VZT8"/>
<evidence type="ECO:0000313" key="4">
    <source>
        <dbReference type="EMBL" id="EFC37586.1"/>
    </source>
</evidence>
<name>D2VZT8_NAEGR</name>
<evidence type="ECO:0000256" key="2">
    <source>
        <dbReference type="SAM" id="SignalP"/>
    </source>
</evidence>
<dbReference type="SMART" id="SM00315">
    <property type="entry name" value="RGS"/>
    <property type="match status" value="1"/>
</dbReference>
<keyword evidence="2" id="KW-0732">Signal</keyword>
<dbReference type="EMBL" id="GG738916">
    <property type="protein sequence ID" value="EFC37586.1"/>
    <property type="molecule type" value="Genomic_DNA"/>
</dbReference>
<feature type="transmembrane region" description="Helical" evidence="1">
    <location>
        <begin position="540"/>
        <end position="563"/>
    </location>
</feature>
<dbReference type="InterPro" id="IPR044926">
    <property type="entry name" value="RGS_subdomain_2"/>
</dbReference>
<protein>
    <submittedName>
        <fullName evidence="4">Predicted protein</fullName>
    </submittedName>
</protein>
<accession>D2VZT8</accession>
<feature type="transmembrane region" description="Helical" evidence="1">
    <location>
        <begin position="384"/>
        <end position="404"/>
    </location>
</feature>
<dbReference type="InterPro" id="IPR036305">
    <property type="entry name" value="RGS_sf"/>
</dbReference>
<dbReference type="KEGG" id="ngr:NAEGRDRAFT_74614"/>
<dbReference type="OrthoDB" id="196547at2759"/>
<sequence length="728" mass="84694">MTHTLSFVITLLLVLTYGSSITFQQDTLSTKCFTDVSYSSLKSNDLIVGVKSYFTLFVWRSKFGNTATQQDENVATASDNKNQFIREWIDKLEKPLMVGVEYKYFNLFETLISTLHMDHSKLTIKKIYLTDELCRVSNLYEEFDALFLEPYKFTYFVRIYREHDMKRTSAKYINPSDFYPFQMLASNLTIIDRKSCPSDVDIQSDISKHYLNYEEFMYSLGNYSCEHRPDYYDNQHLRLLSGISNFTENDIILLQNVTGTSLSFTTQYLNEFSSGSSVHSIHSFNSSVLNQILLPSSCHFCSATLCPEYHINNDELWSIGQVGVILIYFFAFFISGSFKSMVFTQRLALPYAPILSFIVMIFFSKNVASYCFVAFHIVSLQLSLWYLLLFTFTVARLVYMRNMYKIVKNSTNIKIHKIVASPSFGLIISLVVLPSISTFITFYGAAMFFINNNQLDLFRNIFLMVFLFGGCLLGLISISFDMFYNRRNIKEKGFLKFLFFDDPYLVRLELILLVMLLLIGIWTVIISLLPSSLVDISGRYINFLVSLFTTLACGGNALIAELIKKLIYRKKFNTEKDRLDHLLLTNQDLYELFKDYCSKEFSLENILFFEKLKQASSNFTRADSKLSKELIEEMEKDFFTPYGKYELNIPGNVRKQIIELFQKSKSKGNSTEELLKEEETILVSQLMDLIYIDLLLNLNDTFTRLQRTREFQRWKEVYTLQSKMSVSE</sequence>
<feature type="transmembrane region" description="Helical" evidence="1">
    <location>
        <begin position="424"/>
        <end position="449"/>
    </location>
</feature>
<dbReference type="InterPro" id="IPR016137">
    <property type="entry name" value="RGS"/>
</dbReference>